<comment type="caution">
    <text evidence="1">The sequence shown here is derived from an EMBL/GenBank/DDBJ whole genome shotgun (WGS) entry which is preliminary data.</text>
</comment>
<dbReference type="AlphaFoldDB" id="A0A218XEA8"/>
<name>A0A218XEA8_PUNGR</name>
<protein>
    <submittedName>
        <fullName evidence="1">Uncharacterized protein</fullName>
    </submittedName>
</protein>
<organism evidence="1 2">
    <name type="scientific">Punica granatum</name>
    <name type="common">Pomegranate</name>
    <dbReference type="NCBI Taxonomy" id="22663"/>
    <lineage>
        <taxon>Eukaryota</taxon>
        <taxon>Viridiplantae</taxon>
        <taxon>Streptophyta</taxon>
        <taxon>Embryophyta</taxon>
        <taxon>Tracheophyta</taxon>
        <taxon>Spermatophyta</taxon>
        <taxon>Magnoliopsida</taxon>
        <taxon>eudicotyledons</taxon>
        <taxon>Gunneridae</taxon>
        <taxon>Pentapetalae</taxon>
        <taxon>rosids</taxon>
        <taxon>malvids</taxon>
        <taxon>Myrtales</taxon>
        <taxon>Lythraceae</taxon>
        <taxon>Punica</taxon>
    </lineage>
</organism>
<reference evidence="2" key="1">
    <citation type="journal article" date="2017" name="Plant J.">
        <title>The pomegranate (Punica granatum L.) genome and the genomics of punicalagin biosynthesis.</title>
        <authorList>
            <person name="Qin G."/>
            <person name="Xu C."/>
            <person name="Ming R."/>
            <person name="Tang H."/>
            <person name="Guyot R."/>
            <person name="Kramer E.M."/>
            <person name="Hu Y."/>
            <person name="Yi X."/>
            <person name="Qi Y."/>
            <person name="Xu X."/>
            <person name="Gao Z."/>
            <person name="Pan H."/>
            <person name="Jian J."/>
            <person name="Tian Y."/>
            <person name="Yue Z."/>
            <person name="Xu Y."/>
        </authorList>
    </citation>
    <scope>NUCLEOTIDE SEQUENCE [LARGE SCALE GENOMIC DNA]</scope>
    <source>
        <strain evidence="2">cv. Dabenzi</strain>
    </source>
</reference>
<accession>A0A218XEA8</accession>
<evidence type="ECO:0000313" key="2">
    <source>
        <dbReference type="Proteomes" id="UP000197138"/>
    </source>
</evidence>
<dbReference type="Proteomes" id="UP000197138">
    <property type="component" value="Unassembled WGS sequence"/>
</dbReference>
<sequence length="71" mass="7894">MNWAVLGCLRAVSLMLNRIGNYRLARGPNWMRSVHAPAENAFDVGEAGGDGESCSGKKRLRRAKLCFGRWD</sequence>
<proteinExistence type="predicted"/>
<evidence type="ECO:0000313" key="1">
    <source>
        <dbReference type="EMBL" id="OWM82821.1"/>
    </source>
</evidence>
<gene>
    <name evidence="1" type="ORF">CDL15_Pgr029182</name>
</gene>
<dbReference type="EMBL" id="MTKT01001946">
    <property type="protein sequence ID" value="OWM82821.1"/>
    <property type="molecule type" value="Genomic_DNA"/>
</dbReference>